<reference evidence="6 7" key="1">
    <citation type="submission" date="2016-10" db="EMBL/GenBank/DDBJ databases">
        <authorList>
            <person name="de Groot N.N."/>
        </authorList>
    </citation>
    <scope>NUCLEOTIDE SEQUENCE [LARGE SCALE GENOMIC DNA]</scope>
    <source>
        <strain evidence="6 7">DSM 28010</strain>
    </source>
</reference>
<dbReference type="GO" id="GO:0016887">
    <property type="term" value="F:ATP hydrolysis activity"/>
    <property type="evidence" value="ECO:0007669"/>
    <property type="project" value="InterPro"/>
</dbReference>
<dbReference type="InterPro" id="IPR050095">
    <property type="entry name" value="ECF_ABC_transporter_ATP-bd"/>
</dbReference>
<feature type="domain" description="ABC transporter" evidence="5">
    <location>
        <begin position="15"/>
        <end position="241"/>
    </location>
</feature>
<dbReference type="PROSITE" id="PS50893">
    <property type="entry name" value="ABC_TRANSPORTER_2"/>
    <property type="match status" value="1"/>
</dbReference>
<keyword evidence="3" id="KW-0547">Nucleotide-binding</keyword>
<dbReference type="InterPro" id="IPR003439">
    <property type="entry name" value="ABC_transporter-like_ATP-bd"/>
</dbReference>
<proteinExistence type="inferred from homology"/>
<dbReference type="CDD" id="cd03225">
    <property type="entry name" value="ABC_cobalt_CbiO_domain1"/>
    <property type="match status" value="1"/>
</dbReference>
<evidence type="ECO:0000256" key="4">
    <source>
        <dbReference type="ARBA" id="ARBA00022840"/>
    </source>
</evidence>
<dbReference type="GO" id="GO:0005524">
    <property type="term" value="F:ATP binding"/>
    <property type="evidence" value="ECO:0007669"/>
    <property type="project" value="UniProtKB-KW"/>
</dbReference>
<dbReference type="GO" id="GO:0042626">
    <property type="term" value="F:ATPase-coupled transmembrane transporter activity"/>
    <property type="evidence" value="ECO:0007669"/>
    <property type="project" value="TreeGrafter"/>
</dbReference>
<keyword evidence="7" id="KW-1185">Reference proteome</keyword>
<gene>
    <name evidence="6" type="ORF">SAMN05421850_101461</name>
</gene>
<dbReference type="RefSeq" id="WP_245723256.1">
    <property type="nucleotide sequence ID" value="NZ_FNEB01000001.1"/>
</dbReference>
<evidence type="ECO:0000259" key="5">
    <source>
        <dbReference type="PROSITE" id="PS50893"/>
    </source>
</evidence>
<dbReference type="STRING" id="490829.SAMN05421850_101461"/>
<sequence length="248" mass="26405">MTRTKAVQTMGIPGIEINGVALSHGGTRVFDGLTLDLREDRVAVIGRNGAGKTQLARLISGLGAPDAGTVRVHGVDVAHDRKAALSTVGILFQNPDHQIIFPTVEEELSFGLRNQGHDAAAATRSVASILSRFGRSDWAARPVIELSQGQRHLVCLMAVLLMAPRVIVLDEPFAGLDMATALRLSRYLDALDQQLVHITHDLDAIAGYDRAIWLDAGAVRADGAPDQVVAAYRAEMAALGGSDAFTDL</sequence>
<comment type="similarity">
    <text evidence="1">Belongs to the ABC transporter superfamily.</text>
</comment>
<accession>A0A1G8HDD3</accession>
<keyword evidence="2" id="KW-0813">Transport</keyword>
<dbReference type="PANTHER" id="PTHR43553">
    <property type="entry name" value="HEAVY METAL TRANSPORTER"/>
    <property type="match status" value="1"/>
</dbReference>
<evidence type="ECO:0000313" key="6">
    <source>
        <dbReference type="EMBL" id="SDI04666.1"/>
    </source>
</evidence>
<dbReference type="Pfam" id="PF00005">
    <property type="entry name" value="ABC_tran"/>
    <property type="match status" value="1"/>
</dbReference>
<dbReference type="InterPro" id="IPR003593">
    <property type="entry name" value="AAA+_ATPase"/>
</dbReference>
<dbReference type="EMBL" id="FNEB01000001">
    <property type="protein sequence ID" value="SDI04666.1"/>
    <property type="molecule type" value="Genomic_DNA"/>
</dbReference>
<evidence type="ECO:0000256" key="1">
    <source>
        <dbReference type="ARBA" id="ARBA00005417"/>
    </source>
</evidence>
<organism evidence="6 7">
    <name type="scientific">Lutimaribacter saemankumensis</name>
    <dbReference type="NCBI Taxonomy" id="490829"/>
    <lineage>
        <taxon>Bacteria</taxon>
        <taxon>Pseudomonadati</taxon>
        <taxon>Pseudomonadota</taxon>
        <taxon>Alphaproteobacteria</taxon>
        <taxon>Rhodobacterales</taxon>
        <taxon>Roseobacteraceae</taxon>
        <taxon>Lutimaribacter</taxon>
    </lineage>
</organism>
<dbReference type="PANTHER" id="PTHR43553:SF24">
    <property type="entry name" value="ENERGY-COUPLING FACTOR TRANSPORTER ATP-BINDING PROTEIN ECFA1"/>
    <property type="match status" value="1"/>
</dbReference>
<keyword evidence="4 6" id="KW-0067">ATP-binding</keyword>
<name>A0A1G8HDD3_9RHOB</name>
<evidence type="ECO:0000256" key="3">
    <source>
        <dbReference type="ARBA" id="ARBA00022741"/>
    </source>
</evidence>
<dbReference type="InterPro" id="IPR015856">
    <property type="entry name" value="ABC_transpr_CbiO/EcfA_su"/>
</dbReference>
<dbReference type="AlphaFoldDB" id="A0A1G8HDD3"/>
<dbReference type="InterPro" id="IPR027417">
    <property type="entry name" value="P-loop_NTPase"/>
</dbReference>
<dbReference type="Proteomes" id="UP000199340">
    <property type="component" value="Unassembled WGS sequence"/>
</dbReference>
<dbReference type="Gene3D" id="3.40.50.300">
    <property type="entry name" value="P-loop containing nucleotide triphosphate hydrolases"/>
    <property type="match status" value="1"/>
</dbReference>
<evidence type="ECO:0000313" key="7">
    <source>
        <dbReference type="Proteomes" id="UP000199340"/>
    </source>
</evidence>
<evidence type="ECO:0000256" key="2">
    <source>
        <dbReference type="ARBA" id="ARBA00022448"/>
    </source>
</evidence>
<dbReference type="SMART" id="SM00382">
    <property type="entry name" value="AAA"/>
    <property type="match status" value="1"/>
</dbReference>
<protein>
    <submittedName>
        <fullName evidence="6">Biotin transport system ATP-binding protein</fullName>
    </submittedName>
</protein>
<dbReference type="GO" id="GO:0043190">
    <property type="term" value="C:ATP-binding cassette (ABC) transporter complex"/>
    <property type="evidence" value="ECO:0007669"/>
    <property type="project" value="TreeGrafter"/>
</dbReference>
<dbReference type="SUPFAM" id="SSF52540">
    <property type="entry name" value="P-loop containing nucleoside triphosphate hydrolases"/>
    <property type="match status" value="1"/>
</dbReference>